<evidence type="ECO:0000313" key="9">
    <source>
        <dbReference type="EMBL" id="GFG89675.1"/>
    </source>
</evidence>
<feature type="region of interest" description="Disordered" evidence="7">
    <location>
        <begin position="292"/>
        <end position="326"/>
    </location>
</feature>
<dbReference type="Pfam" id="PF00069">
    <property type="entry name" value="Pkinase"/>
    <property type="match status" value="1"/>
</dbReference>
<evidence type="ECO:0000256" key="4">
    <source>
        <dbReference type="ARBA" id="ARBA00022741"/>
    </source>
</evidence>
<reference evidence="9 10" key="1">
    <citation type="journal article" date="2019" name="Emerg. Microbes Infect.">
        <title>Comprehensive subspecies identification of 175 nontuberculous mycobacteria species based on 7547 genomic profiles.</title>
        <authorList>
            <person name="Matsumoto Y."/>
            <person name="Kinjo T."/>
            <person name="Motooka D."/>
            <person name="Nabeya D."/>
            <person name="Jung N."/>
            <person name="Uechi K."/>
            <person name="Horii T."/>
            <person name="Iida T."/>
            <person name="Fujita J."/>
            <person name="Nakamura S."/>
        </authorList>
    </citation>
    <scope>NUCLEOTIDE SEQUENCE [LARGE SCALE GENOMIC DNA]</scope>
    <source>
        <strain evidence="9 10">JCM 30725</strain>
    </source>
</reference>
<comment type="caution">
    <text evidence="9">The sequence shown here is derived from an EMBL/GenBank/DDBJ whole genome shotgun (WGS) entry which is preliminary data.</text>
</comment>
<evidence type="ECO:0000256" key="6">
    <source>
        <dbReference type="ARBA" id="ARBA00022840"/>
    </source>
</evidence>
<dbReference type="PROSITE" id="PS50011">
    <property type="entry name" value="PROTEIN_KINASE_DOM"/>
    <property type="match status" value="1"/>
</dbReference>
<feature type="compositionally biased region" description="Low complexity" evidence="7">
    <location>
        <begin position="358"/>
        <end position="388"/>
    </location>
</feature>
<dbReference type="Proteomes" id="UP000465360">
    <property type="component" value="Unassembled WGS sequence"/>
</dbReference>
<keyword evidence="6" id="KW-0067">ATP-binding</keyword>
<evidence type="ECO:0000256" key="2">
    <source>
        <dbReference type="ARBA" id="ARBA00022527"/>
    </source>
</evidence>
<dbReference type="GO" id="GO:0004674">
    <property type="term" value="F:protein serine/threonine kinase activity"/>
    <property type="evidence" value="ECO:0007669"/>
    <property type="project" value="UniProtKB-KW"/>
</dbReference>
<dbReference type="PANTHER" id="PTHR43289">
    <property type="entry name" value="MITOGEN-ACTIVATED PROTEIN KINASE KINASE KINASE 20-RELATED"/>
    <property type="match status" value="1"/>
</dbReference>
<organism evidence="9 10">
    <name type="scientific">Mycobacterium bourgelatii</name>
    <dbReference type="NCBI Taxonomy" id="1273442"/>
    <lineage>
        <taxon>Bacteria</taxon>
        <taxon>Bacillati</taxon>
        <taxon>Actinomycetota</taxon>
        <taxon>Actinomycetes</taxon>
        <taxon>Mycobacteriales</taxon>
        <taxon>Mycobacteriaceae</taxon>
        <taxon>Mycobacterium</taxon>
    </lineage>
</organism>
<evidence type="ECO:0000313" key="10">
    <source>
        <dbReference type="Proteomes" id="UP000465360"/>
    </source>
</evidence>
<evidence type="ECO:0000256" key="1">
    <source>
        <dbReference type="ARBA" id="ARBA00012513"/>
    </source>
</evidence>
<evidence type="ECO:0000259" key="8">
    <source>
        <dbReference type="PROSITE" id="PS50011"/>
    </source>
</evidence>
<dbReference type="EC" id="2.7.11.1" evidence="1"/>
<keyword evidence="4" id="KW-0547">Nucleotide-binding</keyword>
<dbReference type="AlphaFoldDB" id="A0A7I9YLW0"/>
<feature type="region of interest" description="Disordered" evidence="7">
    <location>
        <begin position="358"/>
        <end position="391"/>
    </location>
</feature>
<dbReference type="Gene3D" id="3.30.200.20">
    <property type="entry name" value="Phosphorylase Kinase, domain 1"/>
    <property type="match status" value="1"/>
</dbReference>
<dbReference type="EMBL" id="BLKZ01000001">
    <property type="protein sequence ID" value="GFG89675.1"/>
    <property type="molecule type" value="Genomic_DNA"/>
</dbReference>
<dbReference type="InterPro" id="IPR011009">
    <property type="entry name" value="Kinase-like_dom_sf"/>
</dbReference>
<dbReference type="Gene3D" id="1.10.510.10">
    <property type="entry name" value="Transferase(Phosphotransferase) domain 1"/>
    <property type="match status" value="1"/>
</dbReference>
<sequence length="568" mass="60098">MGLASGATFAGYTVVRMLAATATGETYVVQRTGLSGQQTLKVLPPAMSADSEFRQRFLAETNYVTNLDHPNILDVYDRGEFDGQLWVAMDYVDAVDAVQLMADRFPAVLPVDEVLSIVTAVADALDYAHRRGLLHRDVNPANILLTNPGSGERRILLSDFGITRPPEQLAEYAAPELIAGSEIDARTDQYALAATAMQLLTGAPPVDRSHPVLSQLDELRPDLAGLNGVLARAFAAHPGDRYASCGEFAASLNELAGAATSGDIAPAPDPYIAKPATADVVNYPVYDWPETADFSPQFAPTTPPTPPLPPTPPANPQPLGPTPRTLRPRRIMAGSAAAVMVLGGLLFAGIEIGRKTVSTTDQASSTPPSASASPQAPSTTAPAGGPAPLDGTYRIEIQRSKQTFDFILSPQYPDITTWWAIRTSCRPAGCLAAATMLDEDNHAQAVPNIRPIVFEYRDGQWRSRPEKVQFACVHVNGTESTESTTQVLSLRPQPLGELVGEMVVTVHTDECGQGGKVVRIPAVVTRSADVPPAVVVPDLGLIPNAPGNNPTPTATPPAPSAPPSGPGR</sequence>
<dbReference type="SUPFAM" id="SSF56112">
    <property type="entry name" value="Protein kinase-like (PK-like)"/>
    <property type="match status" value="1"/>
</dbReference>
<evidence type="ECO:0000256" key="5">
    <source>
        <dbReference type="ARBA" id="ARBA00022777"/>
    </source>
</evidence>
<dbReference type="GO" id="GO:0005524">
    <property type="term" value="F:ATP binding"/>
    <property type="evidence" value="ECO:0007669"/>
    <property type="project" value="UniProtKB-KW"/>
</dbReference>
<name>A0A7I9YLW0_MYCBU</name>
<dbReference type="RefSeq" id="WP_163710286.1">
    <property type="nucleotide sequence ID" value="NZ_BLKZ01000001.1"/>
</dbReference>
<keyword evidence="3" id="KW-0808">Transferase</keyword>
<protein>
    <recommendedName>
        <fullName evidence="1">non-specific serine/threonine protein kinase</fullName>
        <ecNumber evidence="1">2.7.11.1</ecNumber>
    </recommendedName>
</protein>
<dbReference type="CDD" id="cd14014">
    <property type="entry name" value="STKc_PknB_like"/>
    <property type="match status" value="1"/>
</dbReference>
<feature type="region of interest" description="Disordered" evidence="7">
    <location>
        <begin position="544"/>
        <end position="568"/>
    </location>
</feature>
<gene>
    <name evidence="9" type="primary">pknI</name>
    <name evidence="9" type="ORF">MBOU_17170</name>
</gene>
<accession>A0A7I9YLW0</accession>
<keyword evidence="5 9" id="KW-0418">Kinase</keyword>
<evidence type="ECO:0000256" key="7">
    <source>
        <dbReference type="SAM" id="MobiDB-lite"/>
    </source>
</evidence>
<dbReference type="InterPro" id="IPR000719">
    <property type="entry name" value="Prot_kinase_dom"/>
</dbReference>
<keyword evidence="2" id="KW-0723">Serine/threonine-protein kinase</keyword>
<evidence type="ECO:0000256" key="3">
    <source>
        <dbReference type="ARBA" id="ARBA00022679"/>
    </source>
</evidence>
<feature type="domain" description="Protein kinase" evidence="8">
    <location>
        <begin position="12"/>
        <end position="272"/>
    </location>
</feature>
<dbReference type="PANTHER" id="PTHR43289:SF6">
    <property type="entry name" value="SERINE_THREONINE-PROTEIN KINASE NEKL-3"/>
    <property type="match status" value="1"/>
</dbReference>
<proteinExistence type="predicted"/>
<feature type="compositionally biased region" description="Pro residues" evidence="7">
    <location>
        <begin position="553"/>
        <end position="568"/>
    </location>
</feature>
<keyword evidence="10" id="KW-1185">Reference proteome</keyword>
<feature type="compositionally biased region" description="Pro residues" evidence="7">
    <location>
        <begin position="301"/>
        <end position="321"/>
    </location>
</feature>